<comment type="caution">
    <text evidence="1">The sequence shown here is derived from an EMBL/GenBank/DDBJ whole genome shotgun (WGS) entry which is preliminary data.</text>
</comment>
<dbReference type="RefSeq" id="WP_118444950.1">
    <property type="nucleotide sequence ID" value="NZ_QRQE01000034.1"/>
</dbReference>
<evidence type="ECO:0000313" key="2">
    <source>
        <dbReference type="Proteomes" id="UP000285610"/>
    </source>
</evidence>
<dbReference type="Pfam" id="PF14284">
    <property type="entry name" value="PcfJ"/>
    <property type="match status" value="1"/>
</dbReference>
<protein>
    <recommendedName>
        <fullName evidence="3">PcfJ-like protein</fullName>
    </recommendedName>
</protein>
<evidence type="ECO:0008006" key="3">
    <source>
        <dbReference type="Google" id="ProtNLM"/>
    </source>
</evidence>
<proteinExistence type="predicted"/>
<gene>
    <name evidence="1" type="ORF">DWZ50_13080</name>
</gene>
<sequence length="655" mass="79227">MRRGELLKLPELKVTETMRKTVREDQGHQVLRCGRPPVWSATYYWFYRAKKTGTVLEIDVFTRDMILAGTAHPEYRLFLLEENKYYTYDNLCEKWRTAKIDNLSYMEGCEEIQQGYWYSSRKVWIREEDQKRISEFCHNGKKEPRAAIARWQNYSKGRKEIDEIDSEMALVPELPKDFDDFVDREVLPQYLFYDAGRKVTKGYCTHCGREVKIRNPHYGDEGECPSCRHPITYRSRKKGGNVHARGYAGLLQKTKEGYVYRYFECYRKFRNGQKGDGGYWELIRITYDRNLKKIHEFEYEQYKQTDWVRWWCRDGWRYYAKVVEHEAILYNRNLKQILKGTPFQYSAMERFVKHGKYREKMYLDKYLEGYRYMPGIEQLVKCGFYRIVKEKMQGYNTGNLKKKERSCKKILGLNGECYQLLAGKNPSTREYNTTYKMQEKGLHPTWQQVQFFARLPRNFTRYIRYTTIHKMERYIKEVLGEDERQAVDYHDYLKMAEELGYNMREPWILFPKNLEQRHEELIEESREREIKAKEDLDNKKDKKYEKYRKRDSYLEMETEQFVLRLPKRIHEIRQEGNAMHHCVATYIDRVAKGETTILFLRKKQDPETPFYTMEVNNGVMIQCRAKYNGDMTEEVKEFVELFKRKKLKRTERKAG</sequence>
<dbReference type="AlphaFoldDB" id="A0A415S7E3"/>
<evidence type="ECO:0000313" key="1">
    <source>
        <dbReference type="EMBL" id="RHM72989.1"/>
    </source>
</evidence>
<dbReference type="InterPro" id="IPR025586">
    <property type="entry name" value="PcfJ"/>
</dbReference>
<dbReference type="Proteomes" id="UP000285610">
    <property type="component" value="Unassembled WGS sequence"/>
</dbReference>
<accession>A0A415S7E3</accession>
<name>A0A415S7E3_MEDGN</name>
<organism evidence="1 2">
    <name type="scientific">Mediterraneibacter gnavus</name>
    <name type="common">Ruminococcus gnavus</name>
    <dbReference type="NCBI Taxonomy" id="33038"/>
    <lineage>
        <taxon>Bacteria</taxon>
        <taxon>Bacillati</taxon>
        <taxon>Bacillota</taxon>
        <taxon>Clostridia</taxon>
        <taxon>Lachnospirales</taxon>
        <taxon>Lachnospiraceae</taxon>
        <taxon>Mediterraneibacter</taxon>
    </lineage>
</organism>
<reference evidence="1 2" key="1">
    <citation type="submission" date="2018-08" db="EMBL/GenBank/DDBJ databases">
        <title>A genome reference for cultivated species of the human gut microbiota.</title>
        <authorList>
            <person name="Zou Y."/>
            <person name="Xue W."/>
            <person name="Luo G."/>
        </authorList>
    </citation>
    <scope>NUCLEOTIDE SEQUENCE [LARGE SCALE GENOMIC DNA]</scope>
    <source>
        <strain evidence="1 2">AF33-12</strain>
    </source>
</reference>
<dbReference type="EMBL" id="QRQE01000034">
    <property type="protein sequence ID" value="RHM72989.1"/>
    <property type="molecule type" value="Genomic_DNA"/>
</dbReference>